<evidence type="ECO:0000313" key="2">
    <source>
        <dbReference type="EMBL" id="VAW96283.1"/>
    </source>
</evidence>
<dbReference type="EMBL" id="UOFT01000052">
    <property type="protein sequence ID" value="VAW96283.1"/>
    <property type="molecule type" value="Genomic_DNA"/>
</dbReference>
<keyword evidence="1" id="KW-1133">Transmembrane helix</keyword>
<protein>
    <recommendedName>
        <fullName evidence="3">DUF1499 domain-containing protein</fullName>
    </recommendedName>
</protein>
<evidence type="ECO:0008006" key="3">
    <source>
        <dbReference type="Google" id="ProtNLM"/>
    </source>
</evidence>
<evidence type="ECO:0000256" key="1">
    <source>
        <dbReference type="SAM" id="Phobius"/>
    </source>
</evidence>
<organism evidence="2">
    <name type="scientific">hydrothermal vent metagenome</name>
    <dbReference type="NCBI Taxonomy" id="652676"/>
    <lineage>
        <taxon>unclassified sequences</taxon>
        <taxon>metagenomes</taxon>
        <taxon>ecological metagenomes</taxon>
    </lineage>
</organism>
<name>A0A3B1A867_9ZZZZ</name>
<proteinExistence type="predicted"/>
<accession>A0A3B1A867</accession>
<sequence>MQNQIDKKPLYKPAAIGFGLIIVAIAVAMSGPLGSRVGWWNYDFTVIILKWSAYGGIFASILCLSGLIAARPGGKRRGFIYSLLGLVIIAPMLLFLQHWKEAKQTSAPISDISTNTENPPSFWYAPNARTYGGFEIETLQNEFYPDIQPLILPLSANKAFDLVIDVIREKGWKLWEADRNELHIEATATTFWFRFKDDVIIHISKIDKNSSRIDMRSTSRATGGDGGTNAKRIRLFFTALKKHIRQ</sequence>
<dbReference type="Pfam" id="PF07386">
    <property type="entry name" value="DUF1499"/>
    <property type="match status" value="1"/>
</dbReference>
<dbReference type="InterPro" id="IPR010865">
    <property type="entry name" value="DUF1499"/>
</dbReference>
<feature type="transmembrane region" description="Helical" evidence="1">
    <location>
        <begin position="51"/>
        <end position="70"/>
    </location>
</feature>
<gene>
    <name evidence="2" type="ORF">MNBD_GAMMA23-1723</name>
</gene>
<dbReference type="AlphaFoldDB" id="A0A3B1A867"/>
<reference evidence="2" key="1">
    <citation type="submission" date="2018-06" db="EMBL/GenBank/DDBJ databases">
        <authorList>
            <person name="Zhirakovskaya E."/>
        </authorList>
    </citation>
    <scope>NUCLEOTIDE SEQUENCE</scope>
</reference>
<keyword evidence="1" id="KW-0472">Membrane</keyword>
<keyword evidence="1" id="KW-0812">Transmembrane</keyword>
<feature type="transmembrane region" description="Helical" evidence="1">
    <location>
        <begin position="12"/>
        <end position="31"/>
    </location>
</feature>
<feature type="transmembrane region" description="Helical" evidence="1">
    <location>
        <begin position="79"/>
        <end position="99"/>
    </location>
</feature>